<reference evidence="11 12" key="1">
    <citation type="submission" date="2015-06" db="EMBL/GenBank/DDBJ databases">
        <title>Talaromyces atroroseus IBT 11181 draft genome.</title>
        <authorList>
            <person name="Rasmussen K.B."/>
            <person name="Rasmussen S."/>
            <person name="Petersen B."/>
            <person name="Sicheritz-Ponten T."/>
            <person name="Mortensen U.H."/>
            <person name="Thrane U."/>
        </authorList>
    </citation>
    <scope>NUCLEOTIDE SEQUENCE [LARGE SCALE GENOMIC DNA]</scope>
    <source>
        <strain evidence="11 12">IBT 11181</strain>
    </source>
</reference>
<dbReference type="Pfam" id="PF21796">
    <property type="entry name" value="Cac1_C"/>
    <property type="match status" value="1"/>
</dbReference>
<keyword evidence="5" id="KW-0234">DNA repair</keyword>
<dbReference type="Proteomes" id="UP000214365">
    <property type="component" value="Unassembled WGS sequence"/>
</dbReference>
<name>A0A225ASN8_TALAT</name>
<dbReference type="OrthoDB" id="79480at2759"/>
<feature type="compositionally biased region" description="Polar residues" evidence="7">
    <location>
        <begin position="107"/>
        <end position="119"/>
    </location>
</feature>
<evidence type="ECO:0000256" key="7">
    <source>
        <dbReference type="SAM" id="MobiDB-lite"/>
    </source>
</evidence>
<dbReference type="GO" id="GO:0033186">
    <property type="term" value="C:CAF-1 complex"/>
    <property type="evidence" value="ECO:0007669"/>
    <property type="project" value="TreeGrafter"/>
</dbReference>
<evidence type="ECO:0000259" key="8">
    <source>
        <dbReference type="Pfam" id="PF11600"/>
    </source>
</evidence>
<evidence type="ECO:0000256" key="1">
    <source>
        <dbReference type="ARBA" id="ARBA00004123"/>
    </source>
</evidence>
<feature type="region of interest" description="Disordered" evidence="7">
    <location>
        <begin position="445"/>
        <end position="474"/>
    </location>
</feature>
<dbReference type="PANTHER" id="PTHR15272">
    <property type="entry name" value="CHROMATIN ASSEMBLY FACTOR 1 SUBUNIT A CAF-1 SUBUNIT A"/>
    <property type="match status" value="1"/>
</dbReference>
<dbReference type="GO" id="GO:0005634">
    <property type="term" value="C:nucleus"/>
    <property type="evidence" value="ECO:0007669"/>
    <property type="project" value="UniProtKB-SubCell"/>
</dbReference>
<keyword evidence="4" id="KW-0143">Chaperone</keyword>
<protein>
    <recommendedName>
        <fullName evidence="13">Chromatin assembly factor 1 subunit A</fullName>
    </recommendedName>
</protein>
<dbReference type="InterPro" id="IPR021644">
    <property type="entry name" value="CAF-1_p150_acidic"/>
</dbReference>
<feature type="domain" description="Chromatin assembly factor 1 subunit Cac1-like C-terminal" evidence="10">
    <location>
        <begin position="596"/>
        <end position="651"/>
    </location>
</feature>
<dbReference type="GO" id="GO:0006260">
    <property type="term" value="P:DNA replication"/>
    <property type="evidence" value="ECO:0007669"/>
    <property type="project" value="UniProtKB-KW"/>
</dbReference>
<evidence type="ECO:0000256" key="6">
    <source>
        <dbReference type="ARBA" id="ARBA00023242"/>
    </source>
</evidence>
<keyword evidence="3" id="KW-0227">DNA damage</keyword>
<feature type="region of interest" description="Disordered" evidence="7">
    <location>
        <begin position="1"/>
        <end position="90"/>
    </location>
</feature>
<evidence type="ECO:0000313" key="11">
    <source>
        <dbReference type="EMBL" id="OKL64000.1"/>
    </source>
</evidence>
<dbReference type="GO" id="GO:0006334">
    <property type="term" value="P:nucleosome assembly"/>
    <property type="evidence" value="ECO:0007669"/>
    <property type="project" value="TreeGrafter"/>
</dbReference>
<sequence>MEVSVEFKPSTTPAATASPFSPTPSSASPTVSSSRKRAFSELEDGNAVQNPETSKLQKRDDDGADLEDRENRDPSIYESQNMEIDKPSSNVIVPAFQNTPIIYGPDASTSTLSSNADASSMNKALAALPAASHTPHNTQQQQTIHPNQTVSLPDSKKQKLSPADKETKRLEKEEKDRLKLEEKARKEAEKQAKEEEKKRREAEREEERKKREEKKKIKEEEKQAKEEEKRKKEEEKTKKERSQMRLNAFFAKPTASTAKPANIGPPSPQKGLTQETAKPLSPGKTREASQSNYRKEFPAFFLQSNTHLSPPHQFQRDSEALYHICQKLDGFLKQPTTPPAYRGSELFDMIPYQRRNGRNIKSVRTIVNSAQNESNHINLAEPNTTFLRDQLKKVTMKSLRFGEDVRPPYYGTFTKPLSHNQAHKLCRAPYTRIIPGVNYDYDSEAEWEEPEEGEDLDSEGEEDVSDDGDDDMDGFLDDEEEQIDGRRRLIVGDLEPVSTGIRWHDEGKVDPDMEVYRIEALSETIQFPIDPFSTAHWPKPKAVEQAASKGPSSLVPARSTLHAYSTNTSSHTQLPLAPPSRPVAAVKGKPFPAEHLVEFKETVEGCDLTKAGLIEVLKKRFPKISKDTLKDTVNAVAVRVGQKEADKKWTCK</sequence>
<dbReference type="EMBL" id="LFMY01000001">
    <property type="protein sequence ID" value="OKL64000.1"/>
    <property type="molecule type" value="Genomic_DNA"/>
</dbReference>
<comment type="caution">
    <text evidence="11">The sequence shown here is derived from an EMBL/GenBank/DDBJ whole genome shotgun (WGS) entry which is preliminary data.</text>
</comment>
<feature type="region of interest" description="Disordered" evidence="7">
    <location>
        <begin position="100"/>
        <end position="119"/>
    </location>
</feature>
<dbReference type="GeneID" id="31000114"/>
<proteinExistence type="predicted"/>
<evidence type="ECO:0000256" key="5">
    <source>
        <dbReference type="ARBA" id="ARBA00023204"/>
    </source>
</evidence>
<feature type="compositionally biased region" description="Polar residues" evidence="7">
    <location>
        <begin position="77"/>
        <end position="90"/>
    </location>
</feature>
<dbReference type="STRING" id="1441469.A0A225ASN8"/>
<gene>
    <name evidence="11" type="ORF">UA08_00359</name>
</gene>
<evidence type="ECO:0000259" key="10">
    <source>
        <dbReference type="Pfam" id="PF21796"/>
    </source>
</evidence>
<evidence type="ECO:0000256" key="4">
    <source>
        <dbReference type="ARBA" id="ARBA00023186"/>
    </source>
</evidence>
<feature type="domain" description="Chromatin assembly factor 1 p150 subunit acidic region" evidence="8">
    <location>
        <begin position="156"/>
        <end position="259"/>
    </location>
</feature>
<dbReference type="GO" id="GO:0006281">
    <property type="term" value="P:DNA repair"/>
    <property type="evidence" value="ECO:0007669"/>
    <property type="project" value="UniProtKB-KW"/>
</dbReference>
<comment type="subcellular location">
    <subcellularLocation>
        <location evidence="1">Nucleus</location>
    </subcellularLocation>
</comment>
<keyword evidence="12" id="KW-1185">Reference proteome</keyword>
<dbReference type="InterPro" id="IPR048800">
    <property type="entry name" value="Cac1-like_C"/>
</dbReference>
<dbReference type="RefSeq" id="XP_020124121.1">
    <property type="nucleotide sequence ID" value="XM_020260156.1"/>
</dbReference>
<feature type="compositionally biased region" description="Basic and acidic residues" evidence="7">
    <location>
        <begin position="154"/>
        <end position="243"/>
    </location>
</feature>
<feature type="region of interest" description="Disordered" evidence="7">
    <location>
        <begin position="124"/>
        <end position="289"/>
    </location>
</feature>
<evidence type="ECO:0000256" key="3">
    <source>
        <dbReference type="ARBA" id="ARBA00022763"/>
    </source>
</evidence>
<feature type="domain" description="Chromatin assembly factor 1 subunit A dimerization" evidence="9">
    <location>
        <begin position="397"/>
        <end position="471"/>
    </location>
</feature>
<dbReference type="Pfam" id="PF11600">
    <property type="entry name" value="CAF1A_acidic"/>
    <property type="match status" value="1"/>
</dbReference>
<organism evidence="11 12">
    <name type="scientific">Talaromyces atroroseus</name>
    <dbReference type="NCBI Taxonomy" id="1441469"/>
    <lineage>
        <taxon>Eukaryota</taxon>
        <taxon>Fungi</taxon>
        <taxon>Dikarya</taxon>
        <taxon>Ascomycota</taxon>
        <taxon>Pezizomycotina</taxon>
        <taxon>Eurotiomycetes</taxon>
        <taxon>Eurotiomycetidae</taxon>
        <taxon>Eurotiales</taxon>
        <taxon>Trichocomaceae</taxon>
        <taxon>Talaromyces</taxon>
        <taxon>Talaromyces sect. Trachyspermi</taxon>
    </lineage>
</organism>
<dbReference type="PANTHER" id="PTHR15272:SF0">
    <property type="entry name" value="CHROMATIN ASSEMBLY FACTOR 1 SUBUNIT A"/>
    <property type="match status" value="1"/>
</dbReference>
<keyword evidence="2" id="KW-0235">DNA replication</keyword>
<evidence type="ECO:0000313" key="12">
    <source>
        <dbReference type="Proteomes" id="UP000214365"/>
    </source>
</evidence>
<feature type="compositionally biased region" description="Polar residues" evidence="7">
    <location>
        <begin position="134"/>
        <end position="152"/>
    </location>
</feature>
<evidence type="ECO:0000259" key="9">
    <source>
        <dbReference type="Pfam" id="PF12253"/>
    </source>
</evidence>
<keyword evidence="6" id="KW-0539">Nucleus</keyword>
<dbReference type="InterPro" id="IPR022043">
    <property type="entry name" value="CAF1A_DD"/>
</dbReference>
<dbReference type="AlphaFoldDB" id="A0A225ASN8"/>
<dbReference type="Pfam" id="PF12253">
    <property type="entry name" value="CAF1A_dimeriz"/>
    <property type="match status" value="1"/>
</dbReference>
<evidence type="ECO:0000256" key="2">
    <source>
        <dbReference type="ARBA" id="ARBA00022705"/>
    </source>
</evidence>
<evidence type="ECO:0008006" key="13">
    <source>
        <dbReference type="Google" id="ProtNLM"/>
    </source>
</evidence>
<accession>A0A225ASN8</accession>
<feature type="compositionally biased region" description="Low complexity" evidence="7">
    <location>
        <begin position="9"/>
        <end position="33"/>
    </location>
</feature>